<evidence type="ECO:0000313" key="1">
    <source>
        <dbReference type="EMBL" id="MBX69356.1"/>
    </source>
</evidence>
<reference evidence="1" key="1">
    <citation type="submission" date="2018-02" db="EMBL/GenBank/DDBJ databases">
        <title>Rhizophora mucronata_Transcriptome.</title>
        <authorList>
            <person name="Meera S.P."/>
            <person name="Sreeshan A."/>
            <person name="Augustine A."/>
        </authorList>
    </citation>
    <scope>NUCLEOTIDE SEQUENCE</scope>
    <source>
        <tissue evidence="1">Leaf</tissue>
    </source>
</reference>
<accession>A0A2P2QQM9</accession>
<proteinExistence type="predicted"/>
<dbReference type="EMBL" id="GGEC01088872">
    <property type="protein sequence ID" value="MBX69356.1"/>
    <property type="molecule type" value="Transcribed_RNA"/>
</dbReference>
<protein>
    <submittedName>
        <fullName evidence="1">Uncharacterized protein</fullName>
    </submittedName>
</protein>
<organism evidence="1">
    <name type="scientific">Rhizophora mucronata</name>
    <name type="common">Asiatic mangrove</name>
    <dbReference type="NCBI Taxonomy" id="61149"/>
    <lineage>
        <taxon>Eukaryota</taxon>
        <taxon>Viridiplantae</taxon>
        <taxon>Streptophyta</taxon>
        <taxon>Embryophyta</taxon>
        <taxon>Tracheophyta</taxon>
        <taxon>Spermatophyta</taxon>
        <taxon>Magnoliopsida</taxon>
        <taxon>eudicotyledons</taxon>
        <taxon>Gunneridae</taxon>
        <taxon>Pentapetalae</taxon>
        <taxon>rosids</taxon>
        <taxon>fabids</taxon>
        <taxon>Malpighiales</taxon>
        <taxon>Rhizophoraceae</taxon>
        <taxon>Rhizophora</taxon>
    </lineage>
</organism>
<sequence>MLTTKFWHTIK</sequence>
<name>A0A2P2QQM9_RHIMU</name>